<keyword evidence="2 5" id="KW-0812">Transmembrane</keyword>
<dbReference type="EMBL" id="JACNEP010000007">
    <property type="protein sequence ID" value="MBC3766418.1"/>
    <property type="molecule type" value="Genomic_DNA"/>
</dbReference>
<evidence type="ECO:0000313" key="8">
    <source>
        <dbReference type="Proteomes" id="UP000601768"/>
    </source>
</evidence>
<feature type="transmembrane region" description="Helical" evidence="5">
    <location>
        <begin position="12"/>
        <end position="33"/>
    </location>
</feature>
<dbReference type="AlphaFoldDB" id="A0A8J6M2K7"/>
<sequence length="212" mass="23767">MLFKLEPNVKKTLPFSQIILPAMITLLAFFGWLTAPDSTTWFTYDRIAISDGQWWRLLSANLLHTNLNHLLLNLAGLFLICALHKQHYQPLLFLILFCWISLVCTTGLYFFDTDLRWYVGLSGTLHGLMVWGAWRDIQSGMRSGWLLLLGTLGKIAYEQTMGANADIATLINAEVATNAHLFGAVGALIWIAGHYCIPGNSITMLQHNKKGS</sequence>
<evidence type="ECO:0000256" key="5">
    <source>
        <dbReference type="SAM" id="Phobius"/>
    </source>
</evidence>
<dbReference type="PANTHER" id="PTHR43731">
    <property type="entry name" value="RHOMBOID PROTEASE"/>
    <property type="match status" value="1"/>
</dbReference>
<dbReference type="GO" id="GO:0016020">
    <property type="term" value="C:membrane"/>
    <property type="evidence" value="ECO:0007669"/>
    <property type="project" value="UniProtKB-SubCell"/>
</dbReference>
<keyword evidence="7" id="KW-0378">Hydrolase</keyword>
<evidence type="ECO:0000313" key="7">
    <source>
        <dbReference type="EMBL" id="MBC3766418.1"/>
    </source>
</evidence>
<protein>
    <submittedName>
        <fullName evidence="7">Rhombosortase</fullName>
        <ecNumber evidence="7">3.4.21.-</ecNumber>
    </submittedName>
</protein>
<dbReference type="InterPro" id="IPR022764">
    <property type="entry name" value="Peptidase_S54_rhomboid_dom"/>
</dbReference>
<dbReference type="InterPro" id="IPR023826">
    <property type="entry name" value="Rhom-like_SP_proteobac"/>
</dbReference>
<comment type="caution">
    <text evidence="7">The sequence shown here is derived from an EMBL/GenBank/DDBJ whole genome shotgun (WGS) entry which is preliminary data.</text>
</comment>
<gene>
    <name evidence="7" type="primary">rrtA</name>
    <name evidence="7" type="ORF">H8B19_11040</name>
</gene>
<comment type="subcellular location">
    <subcellularLocation>
        <location evidence="1">Membrane</location>
        <topology evidence="1">Multi-pass membrane protein</topology>
    </subcellularLocation>
</comment>
<accession>A0A8J6M2K7</accession>
<dbReference type="Pfam" id="PF01694">
    <property type="entry name" value="Rhomboid"/>
    <property type="match status" value="1"/>
</dbReference>
<feature type="transmembrane region" description="Helical" evidence="5">
    <location>
        <begin position="117"/>
        <end position="134"/>
    </location>
</feature>
<dbReference type="Gene3D" id="1.20.1540.10">
    <property type="entry name" value="Rhomboid-like"/>
    <property type="match status" value="1"/>
</dbReference>
<dbReference type="EC" id="3.4.21.-" evidence="7"/>
<keyword evidence="3 5" id="KW-1133">Transmembrane helix</keyword>
<evidence type="ECO:0000259" key="6">
    <source>
        <dbReference type="Pfam" id="PF01694"/>
    </source>
</evidence>
<reference evidence="7" key="2">
    <citation type="submission" date="2020-08" db="EMBL/GenBank/DDBJ databases">
        <authorList>
            <person name="Lai Q."/>
        </authorList>
    </citation>
    <scope>NUCLEOTIDE SEQUENCE</scope>
    <source>
        <strain evidence="7">S27-2</strain>
    </source>
</reference>
<dbReference type="GO" id="GO:0004252">
    <property type="term" value="F:serine-type endopeptidase activity"/>
    <property type="evidence" value="ECO:0007669"/>
    <property type="project" value="InterPro"/>
</dbReference>
<feature type="transmembrane region" description="Helical" evidence="5">
    <location>
        <begin position="67"/>
        <end position="84"/>
    </location>
</feature>
<name>A0A8J6M2K7_9ALTE</name>
<dbReference type="InterPro" id="IPR035952">
    <property type="entry name" value="Rhomboid-like_sf"/>
</dbReference>
<proteinExistence type="predicted"/>
<organism evidence="7 8">
    <name type="scientific">Neptunicella marina</name>
    <dbReference type="NCBI Taxonomy" id="2125989"/>
    <lineage>
        <taxon>Bacteria</taxon>
        <taxon>Pseudomonadati</taxon>
        <taxon>Pseudomonadota</taxon>
        <taxon>Gammaproteobacteria</taxon>
        <taxon>Alteromonadales</taxon>
        <taxon>Alteromonadaceae</taxon>
        <taxon>Neptunicella</taxon>
    </lineage>
</organism>
<feature type="transmembrane region" description="Helical" evidence="5">
    <location>
        <begin position="91"/>
        <end position="111"/>
    </location>
</feature>
<dbReference type="NCBIfam" id="TIGR03902">
    <property type="entry name" value="rhom_GG_sort"/>
    <property type="match status" value="1"/>
</dbReference>
<keyword evidence="8" id="KW-1185">Reference proteome</keyword>
<dbReference type="SUPFAM" id="SSF144091">
    <property type="entry name" value="Rhomboid-like"/>
    <property type="match status" value="1"/>
</dbReference>
<dbReference type="Proteomes" id="UP000601768">
    <property type="component" value="Unassembled WGS sequence"/>
</dbReference>
<evidence type="ECO:0000256" key="2">
    <source>
        <dbReference type="ARBA" id="ARBA00022692"/>
    </source>
</evidence>
<dbReference type="PANTHER" id="PTHR43731:SF16">
    <property type="entry name" value="RHOMBOSORTASE"/>
    <property type="match status" value="1"/>
</dbReference>
<evidence type="ECO:0000256" key="3">
    <source>
        <dbReference type="ARBA" id="ARBA00022989"/>
    </source>
</evidence>
<evidence type="ECO:0000256" key="1">
    <source>
        <dbReference type="ARBA" id="ARBA00004141"/>
    </source>
</evidence>
<reference evidence="7" key="1">
    <citation type="journal article" date="2018" name="Int. J. Syst. Evol. Microbiol.">
        <title>Neptunicella marina gen. nov., sp. nov., isolated from surface seawater.</title>
        <authorList>
            <person name="Liu X."/>
            <person name="Lai Q."/>
            <person name="Du Y."/>
            <person name="Zhang X."/>
            <person name="Liu Z."/>
            <person name="Sun F."/>
            <person name="Shao Z."/>
        </authorList>
    </citation>
    <scope>NUCLEOTIDE SEQUENCE</scope>
    <source>
        <strain evidence="7">S27-2</strain>
    </source>
</reference>
<keyword evidence="4 5" id="KW-0472">Membrane</keyword>
<evidence type="ECO:0000256" key="4">
    <source>
        <dbReference type="ARBA" id="ARBA00023136"/>
    </source>
</evidence>
<dbReference type="InterPro" id="IPR050925">
    <property type="entry name" value="Rhomboid_protease_S54"/>
</dbReference>
<feature type="domain" description="Peptidase S54 rhomboid" evidence="6">
    <location>
        <begin position="52"/>
        <end position="191"/>
    </location>
</feature>